<proteinExistence type="predicted"/>
<feature type="transmembrane region" description="Helical" evidence="1">
    <location>
        <begin position="145"/>
        <end position="164"/>
    </location>
</feature>
<evidence type="ECO:0000256" key="1">
    <source>
        <dbReference type="SAM" id="Phobius"/>
    </source>
</evidence>
<reference evidence="2 3" key="1">
    <citation type="submission" date="2020-03" db="EMBL/GenBank/DDBJ databases">
        <title>Soil Listeria distribution.</title>
        <authorList>
            <person name="Liao J."/>
            <person name="Wiedmann M."/>
        </authorList>
    </citation>
    <scope>NUCLEOTIDE SEQUENCE [LARGE SCALE GENOMIC DNA]</scope>
    <source>
        <strain evidence="2 3">FSL L7-1829</strain>
    </source>
</reference>
<dbReference type="Pfam" id="PF11193">
    <property type="entry name" value="DUF2812"/>
    <property type="match status" value="1"/>
</dbReference>
<dbReference type="EMBL" id="JAAROP010000008">
    <property type="protein sequence ID" value="MBC1323094.1"/>
    <property type="molecule type" value="Genomic_DNA"/>
</dbReference>
<comment type="caution">
    <text evidence="2">The sequence shown here is derived from an EMBL/GenBank/DDBJ whole genome shotgun (WGS) entry which is preliminary data.</text>
</comment>
<dbReference type="AlphaFoldDB" id="A0A7X0TA45"/>
<keyword evidence="1" id="KW-0812">Transmembrane</keyword>
<organism evidence="2 3">
    <name type="scientific">Listeria welshimeri</name>
    <dbReference type="NCBI Taxonomy" id="1643"/>
    <lineage>
        <taxon>Bacteria</taxon>
        <taxon>Bacillati</taxon>
        <taxon>Bacillota</taxon>
        <taxon>Bacilli</taxon>
        <taxon>Bacillales</taxon>
        <taxon>Listeriaceae</taxon>
        <taxon>Listeria</taxon>
    </lineage>
</organism>
<evidence type="ECO:0000313" key="3">
    <source>
        <dbReference type="Proteomes" id="UP000522007"/>
    </source>
</evidence>
<dbReference type="Proteomes" id="UP000522007">
    <property type="component" value="Unassembled WGS sequence"/>
</dbReference>
<sequence length="182" mass="21733">MEKKVLKFFTVDNMEKEEAYLNEMAQKGWLFKEYKSFRYHFEKGEPNKYRYAIDYKVNQGDEASYKALFADAGWENVFCYPILNGNWMYFRKLQAEEAGSETIFSDEVSYIHLYRSIRKRWTIFGTLMSILLLLDLFFLNNVGSYPVITIFIFILFIILIGLYGKMFIQLTRKINKFANKNL</sequence>
<keyword evidence="1" id="KW-0472">Membrane</keyword>
<feature type="transmembrane region" description="Helical" evidence="1">
    <location>
        <begin position="121"/>
        <end position="139"/>
    </location>
</feature>
<protein>
    <submittedName>
        <fullName evidence="2">DUF2812 domain-containing protein</fullName>
    </submittedName>
</protein>
<accession>A0A7X0TA45</accession>
<name>A0A7X0TA45_LISWE</name>
<gene>
    <name evidence="2" type="ORF">HB853_09070</name>
</gene>
<keyword evidence="1" id="KW-1133">Transmembrane helix</keyword>
<evidence type="ECO:0000313" key="2">
    <source>
        <dbReference type="EMBL" id="MBC1323094.1"/>
    </source>
</evidence>
<dbReference type="InterPro" id="IPR021359">
    <property type="entry name" value="DUF2812"/>
</dbReference>